<evidence type="ECO:0000256" key="8">
    <source>
        <dbReference type="ARBA" id="ARBA00022723"/>
    </source>
</evidence>
<dbReference type="GO" id="GO:0004519">
    <property type="term" value="F:endonuclease activity"/>
    <property type="evidence" value="ECO:0007669"/>
    <property type="project" value="UniProtKB-KW"/>
</dbReference>
<dbReference type="GO" id="GO:0016779">
    <property type="term" value="F:nucleotidyltransferase activity"/>
    <property type="evidence" value="ECO:0007669"/>
    <property type="project" value="UniProtKB-KW"/>
</dbReference>
<accession>A0A0K1RL15</accession>
<keyword evidence="8" id="KW-0479">Metal-binding</keyword>
<evidence type="ECO:0000256" key="3">
    <source>
        <dbReference type="ARBA" id="ARBA00022562"/>
    </source>
</evidence>
<evidence type="ECO:0000256" key="5">
    <source>
        <dbReference type="ARBA" id="ARBA00022695"/>
    </source>
</evidence>
<keyword evidence="12" id="KW-0347">Helicase</keyword>
<evidence type="ECO:0000256" key="7">
    <source>
        <dbReference type="ARBA" id="ARBA00022722"/>
    </source>
</evidence>
<evidence type="ECO:0000256" key="13">
    <source>
        <dbReference type="ARBA" id="ARBA00022840"/>
    </source>
</evidence>
<keyword evidence="9" id="KW-0547">Nucleotide-binding</keyword>
<keyword evidence="5" id="KW-0548">Nucleotidyltransferase</keyword>
<evidence type="ECO:0000313" key="18">
    <source>
        <dbReference type="Proteomes" id="UP000161673"/>
    </source>
</evidence>
<evidence type="ECO:0000256" key="14">
    <source>
        <dbReference type="ARBA" id="ARBA00023124"/>
    </source>
</evidence>
<keyword evidence="14" id="KW-0190">Covalent protein-DNA linkage</keyword>
<keyword evidence="10" id="KW-0255">Endonuclease</keyword>
<dbReference type="Gene3D" id="3.40.1310.20">
    <property type="match status" value="1"/>
</dbReference>
<dbReference type="GO" id="GO:0003677">
    <property type="term" value="F:DNA binding"/>
    <property type="evidence" value="ECO:0007669"/>
    <property type="project" value="UniProtKB-KW"/>
</dbReference>
<evidence type="ECO:0000256" key="1">
    <source>
        <dbReference type="ARBA" id="ARBA00001946"/>
    </source>
</evidence>
<feature type="domain" description="CRESS-DNA virus Rep endonuclease" evidence="16">
    <location>
        <begin position="3"/>
        <end position="100"/>
    </location>
</feature>
<evidence type="ECO:0000256" key="4">
    <source>
        <dbReference type="ARBA" id="ARBA00022679"/>
    </source>
</evidence>
<dbReference type="GO" id="GO:0046872">
    <property type="term" value="F:metal ion binding"/>
    <property type="evidence" value="ECO:0007669"/>
    <property type="project" value="UniProtKB-KW"/>
</dbReference>
<evidence type="ECO:0000256" key="9">
    <source>
        <dbReference type="ARBA" id="ARBA00022741"/>
    </source>
</evidence>
<keyword evidence="18" id="KW-1185">Reference proteome</keyword>
<keyword evidence="11" id="KW-0378">Hydrolase</keyword>
<dbReference type="GO" id="GO:0042025">
    <property type="term" value="C:host cell nucleus"/>
    <property type="evidence" value="ECO:0007669"/>
    <property type="project" value="UniProtKB-SubCell"/>
</dbReference>
<reference evidence="17 18" key="1">
    <citation type="journal article" date="2015" name="Front. Microbiol.">
        <title>Novel circular single-stranded DNA viruses identified in marine invertebrates reveal high sequence diversity and consistent predicted intrinsic disorder patterns within putative structural proteins.</title>
        <authorList>
            <person name="Rosario K."/>
            <person name="Schenck R.O."/>
            <person name="Harbeitner R.C."/>
            <person name="Lawler S.N."/>
            <person name="Breitbart M."/>
        </authorList>
    </citation>
    <scope>NUCLEOTIDE SEQUENCE [LARGE SCALE GENOMIC DNA]</scope>
    <source>
        <strain evidence="17">I0007C3</strain>
    </source>
</reference>
<name>A0A0K1RL15_9VIRU</name>
<evidence type="ECO:0000256" key="2">
    <source>
        <dbReference type="ARBA" id="ARBA00004147"/>
    </source>
</evidence>
<evidence type="ECO:0000256" key="6">
    <source>
        <dbReference type="ARBA" id="ARBA00022705"/>
    </source>
</evidence>
<comment type="cofactor">
    <cofactor evidence="1">
        <name>Mg(2+)</name>
        <dbReference type="ChEBI" id="CHEBI:18420"/>
    </cofactor>
</comment>
<dbReference type="GO" id="GO:0006260">
    <property type="term" value="P:DNA replication"/>
    <property type="evidence" value="ECO:0007669"/>
    <property type="project" value="UniProtKB-KW"/>
</dbReference>
<evidence type="ECO:0000256" key="12">
    <source>
        <dbReference type="ARBA" id="ARBA00022806"/>
    </source>
</evidence>
<keyword evidence="4" id="KW-0808">Transferase</keyword>
<comment type="subcellular location">
    <subcellularLocation>
        <location evidence="2">Host nucleus</location>
    </subcellularLocation>
</comment>
<dbReference type="GO" id="GO:0016787">
    <property type="term" value="F:hydrolase activity"/>
    <property type="evidence" value="ECO:0007669"/>
    <property type="project" value="UniProtKB-KW"/>
</dbReference>
<keyword evidence="15" id="KW-0238">DNA-binding</keyword>
<evidence type="ECO:0000259" key="16">
    <source>
        <dbReference type="PROSITE" id="PS52020"/>
    </source>
</evidence>
<dbReference type="Proteomes" id="UP000161673">
    <property type="component" value="Genome"/>
</dbReference>
<organism evidence="17 18">
    <name type="scientific">Aiptasia sp. sea anemone associated circular virus</name>
    <dbReference type="NCBI Taxonomy" id="1692242"/>
    <lineage>
        <taxon>Viruses</taxon>
        <taxon>Monodnaviria</taxon>
        <taxon>Shotokuvirae</taxon>
        <taxon>Cressdnaviricota</taxon>
        <taxon>Arfiviricetes</taxon>
        <taxon>Gredzevirales</taxon>
        <taxon>Ouroboviridae</taxon>
        <taxon>Dorisivirus</taxon>
        <taxon>Dorisivirus aiptaes</taxon>
    </lineage>
</organism>
<keyword evidence="13" id="KW-0067">ATP-binding</keyword>
<keyword evidence="3" id="KW-1048">Host nucleus</keyword>
<protein>
    <submittedName>
        <fullName evidence="17">Putative replication initiation protein</fullName>
    </submittedName>
</protein>
<dbReference type="PROSITE" id="PS52020">
    <property type="entry name" value="CRESS_DNA_REP"/>
    <property type="match status" value="1"/>
</dbReference>
<keyword evidence="6" id="KW-0235">DNA replication</keyword>
<dbReference type="GO" id="GO:0005524">
    <property type="term" value="F:ATP binding"/>
    <property type="evidence" value="ECO:0007669"/>
    <property type="project" value="UniProtKB-KW"/>
</dbReference>
<sequence>MPTFQSARWCFTVNNPTDADASAIAELGDGPLTRYLVVGREIGESGTRHLQGFVIFHQVQSRAAVSGYIARAHLEPARASSVQASDYCKKDGDFDEYGVCPRSGQRFDLQALLKWGDDFIASHKRAPTAHECAVEQPAAYLKYPRLISLFQARAPPPDFGREGERRPWQHELEDELEGRCENDRRVTFIVDQVGGAGKTWFQQWFLSKNPARAQIVSIGKRDDVAHTIDETKEVFFFAVPRGQMEFLRYEILEMLKDRMVFSPKYASRMKFLSVVPHVIVFSNELPDMNKMSLDRYYIKEVN</sequence>
<evidence type="ECO:0000256" key="10">
    <source>
        <dbReference type="ARBA" id="ARBA00022759"/>
    </source>
</evidence>
<evidence type="ECO:0000313" key="17">
    <source>
        <dbReference type="EMBL" id="AKV62256.1"/>
    </source>
</evidence>
<evidence type="ECO:0000256" key="11">
    <source>
        <dbReference type="ARBA" id="ARBA00022801"/>
    </source>
</evidence>
<proteinExistence type="predicted"/>
<dbReference type="Pfam" id="PF02407">
    <property type="entry name" value="Viral_Rep"/>
    <property type="match status" value="1"/>
</dbReference>
<evidence type="ECO:0000256" key="15">
    <source>
        <dbReference type="ARBA" id="ARBA00023125"/>
    </source>
</evidence>
<keyword evidence="7" id="KW-0540">Nuclease</keyword>
<dbReference type="EMBL" id="KR528545">
    <property type="protein sequence ID" value="AKV62256.1"/>
    <property type="molecule type" value="Genomic_DNA"/>
</dbReference>
<dbReference type="GO" id="GO:0004386">
    <property type="term" value="F:helicase activity"/>
    <property type="evidence" value="ECO:0007669"/>
    <property type="project" value="UniProtKB-KW"/>
</dbReference>
<dbReference type="InterPro" id="IPR049912">
    <property type="entry name" value="CRESS_DNA_REP"/>
</dbReference>